<sequence>MNTASSNTSAAHAPSTSEPAWYEQGLPHIWLPYSQMKTASPPLPCVATQGSRITLADGRVLVDGVAAWWTACHGYNHPHIHASAADQLARMPHVMFGGMVHEPALHLASRLCALLPGDLERVFFTDSGSVAVEVAMKMAIQYRLNRGEHTRTKMLAFQGGYHGDTLATMAICDPEEGMHHLYGSALAQHVIAPLPVDEASTARFYSLLEQHAHELAAIIVEPLVQGAGGMLFHPAHVLQTLRAAADRYDVLLILDEIFTGFGRTGSLFACQQAGIVPDIITLSKALTGGTMALAATVARRHVFEAFLSDNPEHALMHGPTFMANPLACACANASLDLFECEPRLEQVAAINTILTEELEACRHLPGVHDVRTLGAIGVVELERIANPDSLRQTFIAHGAWVRPFRNIVYLTPAFTISEDELRHLTRTIRAVLAG</sequence>
<dbReference type="FunFam" id="3.40.640.10:FF:000004">
    <property type="entry name" value="Acetylornithine aminotransferase"/>
    <property type="match status" value="1"/>
</dbReference>
<dbReference type="Pfam" id="PF00202">
    <property type="entry name" value="Aminotran_3"/>
    <property type="match status" value="1"/>
</dbReference>
<feature type="binding site" evidence="9">
    <location>
        <position position="402"/>
    </location>
    <ligand>
        <name>substrate</name>
    </ligand>
</feature>
<feature type="binding site" evidence="9">
    <location>
        <begin position="128"/>
        <end position="129"/>
    </location>
    <ligand>
        <name>pyridoxal 5'-phosphate</name>
        <dbReference type="ChEBI" id="CHEBI:597326"/>
    </ligand>
</feature>
<evidence type="ECO:0000313" key="10">
    <source>
        <dbReference type="EMBL" id="GEB84479.1"/>
    </source>
</evidence>
<evidence type="ECO:0000256" key="2">
    <source>
        <dbReference type="ARBA" id="ARBA00005063"/>
    </source>
</evidence>
<feature type="binding site" evidence="9">
    <location>
        <position position="284"/>
    </location>
    <ligand>
        <name>substrate</name>
    </ligand>
</feature>
<feature type="site" description="Participates in the substrate recognition with KAPA and in a stacking interaction with the adenine ring of SAM" evidence="9">
    <location>
        <position position="33"/>
    </location>
</feature>
<evidence type="ECO:0000256" key="3">
    <source>
        <dbReference type="ARBA" id="ARBA00022576"/>
    </source>
</evidence>
<dbReference type="EMBL" id="BJMV01000001">
    <property type="protein sequence ID" value="GEB84479.1"/>
    <property type="molecule type" value="Genomic_DNA"/>
</dbReference>
<dbReference type="UniPathway" id="UPA00078">
    <property type="reaction ID" value="UER00160"/>
</dbReference>
<dbReference type="HAMAP" id="MF_00834">
    <property type="entry name" value="BioA"/>
    <property type="match status" value="1"/>
</dbReference>
<dbReference type="InterPro" id="IPR015422">
    <property type="entry name" value="PyrdxlP-dep_Trfase_small"/>
</dbReference>
<dbReference type="GO" id="GO:0005737">
    <property type="term" value="C:cytoplasm"/>
    <property type="evidence" value="ECO:0007669"/>
    <property type="project" value="UniProtKB-SubCell"/>
</dbReference>
<comment type="catalytic activity">
    <reaction evidence="8 9">
        <text>(8S)-8-amino-7-oxononanoate + S-adenosyl-L-methionine = S-adenosyl-4-methylsulfanyl-2-oxobutanoate + (7R,8S)-7,8-diammoniononanoate</text>
        <dbReference type="Rhea" id="RHEA:16861"/>
        <dbReference type="ChEBI" id="CHEBI:16490"/>
        <dbReference type="ChEBI" id="CHEBI:59789"/>
        <dbReference type="ChEBI" id="CHEBI:149468"/>
        <dbReference type="ChEBI" id="CHEBI:149469"/>
        <dbReference type="EC" id="2.6.1.62"/>
    </reaction>
</comment>
<dbReference type="InterPro" id="IPR005814">
    <property type="entry name" value="Aminotrans_3"/>
</dbReference>
<dbReference type="GO" id="GO:0030170">
    <property type="term" value="F:pyridoxal phosphate binding"/>
    <property type="evidence" value="ECO:0007669"/>
    <property type="project" value="UniProtKB-UniRule"/>
</dbReference>
<feature type="binding site" evidence="9">
    <location>
        <position position="318"/>
    </location>
    <ligand>
        <name>substrate</name>
    </ligand>
</feature>
<evidence type="ECO:0000313" key="11">
    <source>
        <dbReference type="Proteomes" id="UP000317730"/>
    </source>
</evidence>
<dbReference type="Proteomes" id="UP000317730">
    <property type="component" value="Unassembled WGS sequence"/>
</dbReference>
<comment type="similarity">
    <text evidence="9">Belongs to the class-III pyridoxal-phosphate-dependent aminotransferase family. BioA subfamily.</text>
</comment>
<proteinExistence type="inferred from homology"/>
<keyword evidence="6 9" id="KW-0093">Biotin biosynthesis</keyword>
<dbReference type="Gene3D" id="3.40.640.10">
    <property type="entry name" value="Type I PLP-dependent aspartate aminotransferase-like (Major domain)"/>
    <property type="match status" value="1"/>
</dbReference>
<dbReference type="AlphaFoldDB" id="A0A4Y3TSK4"/>
<dbReference type="PIRSF" id="PIRSF000521">
    <property type="entry name" value="Transaminase_4ab_Lys_Orn"/>
    <property type="match status" value="1"/>
</dbReference>
<dbReference type="NCBIfam" id="TIGR00508">
    <property type="entry name" value="bioA"/>
    <property type="match status" value="1"/>
</dbReference>
<comment type="pathway">
    <text evidence="2 9">Cofactor biosynthesis; biotin biosynthesis; 7,8-diaminononanoate from 8-amino-7-oxononanoate (SAM route): step 1/1.</text>
</comment>
<dbReference type="OrthoDB" id="9801834at2"/>
<dbReference type="PANTHER" id="PTHR42684">
    <property type="entry name" value="ADENOSYLMETHIONINE-8-AMINO-7-OXONONANOATE AMINOTRANSFERASE"/>
    <property type="match status" value="1"/>
</dbReference>
<keyword evidence="3 9" id="KW-0032">Aminotransferase</keyword>
<feature type="binding site" evidence="9">
    <location>
        <position position="255"/>
    </location>
    <ligand>
        <name>pyridoxal 5'-phosphate</name>
        <dbReference type="ChEBI" id="CHEBI:597326"/>
    </ligand>
</feature>
<feature type="binding site" evidence="9">
    <location>
        <position position="161"/>
    </location>
    <ligand>
        <name>substrate</name>
    </ligand>
</feature>
<dbReference type="InterPro" id="IPR015421">
    <property type="entry name" value="PyrdxlP-dep_Trfase_major"/>
</dbReference>
<accession>A0A4Y3TSK4</accession>
<keyword evidence="7 9" id="KW-0663">Pyridoxal phosphate</keyword>
<comment type="subunit">
    <text evidence="9">Homodimer.</text>
</comment>
<feature type="binding site" evidence="9">
    <location>
        <begin position="319"/>
        <end position="320"/>
    </location>
    <ligand>
        <name>pyridoxal 5'-phosphate</name>
        <dbReference type="ChEBI" id="CHEBI:597326"/>
    </ligand>
</feature>
<keyword evidence="5 9" id="KW-0949">S-adenosyl-L-methionine</keyword>
<dbReference type="GO" id="GO:0004015">
    <property type="term" value="F:adenosylmethionine-8-amino-7-oxononanoate transaminase activity"/>
    <property type="evidence" value="ECO:0007669"/>
    <property type="project" value="UniProtKB-UniRule"/>
</dbReference>
<comment type="caution">
    <text evidence="10">The sequence shown here is derived from an EMBL/GenBank/DDBJ whole genome shotgun (WGS) entry which is preliminary data.</text>
</comment>
<keyword evidence="4 9" id="KW-0808">Transferase</keyword>
<feature type="binding site" evidence="9">
    <location>
        <position position="68"/>
    </location>
    <ligand>
        <name>substrate</name>
    </ligand>
</feature>
<dbReference type="InterPro" id="IPR015424">
    <property type="entry name" value="PyrdxlP-dep_Trfase"/>
</dbReference>
<dbReference type="Gene3D" id="3.90.1150.10">
    <property type="entry name" value="Aspartate Aminotransferase, domain 1"/>
    <property type="match status" value="1"/>
</dbReference>
<name>A0A4Y3TSK4_9PROT</name>
<dbReference type="InterPro" id="IPR005815">
    <property type="entry name" value="BioA"/>
</dbReference>
<evidence type="ECO:0000256" key="8">
    <source>
        <dbReference type="ARBA" id="ARBA00048449"/>
    </source>
</evidence>
<dbReference type="RefSeq" id="WP_141374613.1">
    <property type="nucleotide sequence ID" value="NZ_BAPL01000017.1"/>
</dbReference>
<dbReference type="GO" id="GO:0009102">
    <property type="term" value="P:biotin biosynthetic process"/>
    <property type="evidence" value="ECO:0007669"/>
    <property type="project" value="UniProtKB-UniRule"/>
</dbReference>
<comment type="cofactor">
    <cofactor evidence="1 9">
        <name>pyridoxal 5'-phosphate</name>
        <dbReference type="ChEBI" id="CHEBI:597326"/>
    </cofactor>
</comment>
<keyword evidence="11" id="KW-1185">Reference proteome</keyword>
<dbReference type="PANTHER" id="PTHR42684:SF17">
    <property type="entry name" value="ADENOSYLMETHIONINE-8-AMINO-7-OXONONANOATE AMINOTRANSFERASE"/>
    <property type="match status" value="1"/>
</dbReference>
<evidence type="ECO:0000256" key="6">
    <source>
        <dbReference type="ARBA" id="ARBA00022756"/>
    </source>
</evidence>
<dbReference type="EC" id="2.6.1.62" evidence="9"/>
<comment type="subcellular location">
    <subcellularLocation>
        <location evidence="9">Cytoplasm</location>
    </subcellularLocation>
</comment>
<evidence type="ECO:0000256" key="9">
    <source>
        <dbReference type="HAMAP-Rule" id="MF_00834"/>
    </source>
</evidence>
<evidence type="ECO:0000256" key="1">
    <source>
        <dbReference type="ARBA" id="ARBA00001933"/>
    </source>
</evidence>
<feature type="modified residue" description="N6-(pyridoxal phosphate)lysine" evidence="9">
    <location>
        <position position="284"/>
    </location>
</feature>
<evidence type="ECO:0000256" key="7">
    <source>
        <dbReference type="ARBA" id="ARBA00022898"/>
    </source>
</evidence>
<evidence type="ECO:0000256" key="4">
    <source>
        <dbReference type="ARBA" id="ARBA00022679"/>
    </source>
</evidence>
<gene>
    <name evidence="9 10" type="primary">bioA</name>
    <name evidence="10" type="ORF">APE01nite_02760</name>
</gene>
<dbReference type="NCBIfam" id="NF004624">
    <property type="entry name" value="PRK05964.1"/>
    <property type="match status" value="1"/>
</dbReference>
<comment type="function">
    <text evidence="9">Catalyzes the transfer of the alpha-amino group from S-adenosyl-L-methionine (SAM) to 7-keto-8-aminopelargonic acid (KAPA) to form 7,8-diaminopelargonic acid (DAPA). It is the only aminotransferase known to utilize SAM as an amino donor.</text>
</comment>
<protein>
    <recommendedName>
        <fullName evidence="9">Adenosylmethionine-8-amino-7-oxononanoate aminotransferase</fullName>
        <ecNumber evidence="9">2.6.1.62</ecNumber>
    </recommendedName>
    <alternativeName>
        <fullName evidence="9">7,8-diamino-pelargonic acid aminotransferase</fullName>
        <shortName evidence="9">DAPA AT</shortName>
        <shortName evidence="9">DAPA aminotransferase</shortName>
    </alternativeName>
    <alternativeName>
        <fullName evidence="9">7,8-diaminononanoate synthase</fullName>
        <shortName evidence="9">DANS</shortName>
    </alternativeName>
    <alternativeName>
        <fullName evidence="9">Diaminopelargonic acid synthase</fullName>
    </alternativeName>
</protein>
<dbReference type="CDD" id="cd00610">
    <property type="entry name" value="OAT_like"/>
    <property type="match status" value="1"/>
</dbReference>
<reference evidence="10 11" key="1">
    <citation type="submission" date="2019-06" db="EMBL/GenBank/DDBJ databases">
        <title>Whole genome shotgun sequence of Acetobacter peroxydans NBRC 13755.</title>
        <authorList>
            <person name="Hosoyama A."/>
            <person name="Uohara A."/>
            <person name="Ohji S."/>
            <person name="Ichikawa N."/>
        </authorList>
    </citation>
    <scope>NUCLEOTIDE SEQUENCE [LARGE SCALE GENOMIC DNA]</scope>
    <source>
        <strain evidence="10 11">NBRC 13755</strain>
    </source>
</reference>
<dbReference type="PROSITE" id="PS00600">
    <property type="entry name" value="AA_TRANSFER_CLASS_3"/>
    <property type="match status" value="1"/>
</dbReference>
<evidence type="ECO:0000256" key="5">
    <source>
        <dbReference type="ARBA" id="ARBA00022691"/>
    </source>
</evidence>
<dbReference type="SUPFAM" id="SSF53383">
    <property type="entry name" value="PLP-dependent transferases"/>
    <property type="match status" value="1"/>
</dbReference>
<dbReference type="InterPro" id="IPR049704">
    <property type="entry name" value="Aminotrans_3_PPA_site"/>
</dbReference>
<organism evidence="10 11">
    <name type="scientific">Acetobacter peroxydans</name>
    <dbReference type="NCBI Taxonomy" id="104098"/>
    <lineage>
        <taxon>Bacteria</taxon>
        <taxon>Pseudomonadati</taxon>
        <taxon>Pseudomonadota</taxon>
        <taxon>Alphaproteobacteria</taxon>
        <taxon>Acetobacterales</taxon>
        <taxon>Acetobacteraceae</taxon>
        <taxon>Acetobacter</taxon>
    </lineage>
</organism>
<keyword evidence="9" id="KW-0963">Cytoplasm</keyword>